<comment type="subcellular location">
    <subcellularLocation>
        <location evidence="7">Cell membrane</location>
        <topology evidence="7">Peripheral membrane protein</topology>
    </subcellularLocation>
    <subcellularLocation>
        <location evidence="1">Membrane</location>
    </subcellularLocation>
</comment>
<dbReference type="NCBIfam" id="TIGR01145">
    <property type="entry name" value="ATP_synt_delta"/>
    <property type="match status" value="1"/>
</dbReference>
<evidence type="ECO:0000256" key="2">
    <source>
        <dbReference type="ARBA" id="ARBA00022448"/>
    </source>
</evidence>
<dbReference type="SUPFAM" id="SSF47928">
    <property type="entry name" value="N-terminal domain of the delta subunit of the F1F0-ATP synthase"/>
    <property type="match status" value="1"/>
</dbReference>
<dbReference type="Proteomes" id="UP000198517">
    <property type="component" value="Unassembled WGS sequence"/>
</dbReference>
<keyword evidence="2 7" id="KW-0813">Transport</keyword>
<keyword evidence="6 7" id="KW-0066">ATP synthesis</keyword>
<dbReference type="GO" id="GO:0045259">
    <property type="term" value="C:proton-transporting ATP synthase complex"/>
    <property type="evidence" value="ECO:0007669"/>
    <property type="project" value="UniProtKB-KW"/>
</dbReference>
<keyword evidence="9" id="KW-1185">Reference proteome</keyword>
<evidence type="ECO:0000256" key="3">
    <source>
        <dbReference type="ARBA" id="ARBA00022781"/>
    </source>
</evidence>
<dbReference type="AlphaFoldDB" id="A0A1G7F9X7"/>
<dbReference type="InterPro" id="IPR000711">
    <property type="entry name" value="ATPase_OSCP/dsu"/>
</dbReference>
<organism evidence="8 9">
    <name type="scientific">Riemerella columbipharyngis</name>
    <dbReference type="NCBI Taxonomy" id="1071918"/>
    <lineage>
        <taxon>Bacteria</taxon>
        <taxon>Pseudomonadati</taxon>
        <taxon>Bacteroidota</taxon>
        <taxon>Flavobacteriia</taxon>
        <taxon>Flavobacteriales</taxon>
        <taxon>Weeksellaceae</taxon>
        <taxon>Riemerella</taxon>
    </lineage>
</organism>
<keyword evidence="3 7" id="KW-0375">Hydrogen ion transport</keyword>
<keyword evidence="7" id="KW-1003">Cell membrane</keyword>
<sequence length="179" mass="20124">MLSSKLAKRYAKGLLDFTEESALTPTVLSEMKAISKAMKENKQLNQFFTTPILDYKTKIKIANEIFTSFSQASKNFINLVIKHGRESYLGAVAKEFTKMVEDKNGVQRITLSTASELSQENIDKILKSSSLVDHNAPHDLKTIVNPDLLGGYILRVGDQQLDTSVRTQLNNIKKEFQLN</sequence>
<evidence type="ECO:0000256" key="4">
    <source>
        <dbReference type="ARBA" id="ARBA00023065"/>
    </source>
</evidence>
<dbReference type="GO" id="GO:0005886">
    <property type="term" value="C:plasma membrane"/>
    <property type="evidence" value="ECO:0007669"/>
    <property type="project" value="UniProtKB-SubCell"/>
</dbReference>
<comment type="similarity">
    <text evidence="7">Belongs to the ATPase delta chain family.</text>
</comment>
<evidence type="ECO:0000256" key="1">
    <source>
        <dbReference type="ARBA" id="ARBA00004370"/>
    </source>
</evidence>
<dbReference type="GO" id="GO:0046933">
    <property type="term" value="F:proton-transporting ATP synthase activity, rotational mechanism"/>
    <property type="evidence" value="ECO:0007669"/>
    <property type="project" value="UniProtKB-UniRule"/>
</dbReference>
<keyword evidence="4 7" id="KW-0406">Ion transport</keyword>
<evidence type="ECO:0000313" key="8">
    <source>
        <dbReference type="EMBL" id="SDE72681.1"/>
    </source>
</evidence>
<dbReference type="STRING" id="1071918.SAMN05421544_1213"/>
<proteinExistence type="inferred from homology"/>
<dbReference type="Gene3D" id="1.10.520.20">
    <property type="entry name" value="N-terminal domain of the delta subunit of the F1F0-ATP synthase"/>
    <property type="match status" value="1"/>
</dbReference>
<dbReference type="Pfam" id="PF00213">
    <property type="entry name" value="OSCP"/>
    <property type="match status" value="1"/>
</dbReference>
<reference evidence="8 9" key="1">
    <citation type="submission" date="2016-10" db="EMBL/GenBank/DDBJ databases">
        <authorList>
            <person name="de Groot N.N."/>
        </authorList>
    </citation>
    <scope>NUCLEOTIDE SEQUENCE [LARGE SCALE GENOMIC DNA]</scope>
    <source>
        <strain evidence="8 9">DSM 24015</strain>
    </source>
</reference>
<comment type="function">
    <text evidence="7">F(1)F(0) ATP synthase produces ATP from ADP in the presence of a proton or sodium gradient. F-type ATPases consist of two structural domains, F(1) containing the extramembraneous catalytic core and F(0) containing the membrane proton channel, linked together by a central stalk and a peripheral stalk. During catalysis, ATP synthesis in the catalytic domain of F(1) is coupled via a rotary mechanism of the central stalk subunits to proton translocation.</text>
</comment>
<dbReference type="InterPro" id="IPR026015">
    <property type="entry name" value="ATP_synth_OSCP/delta_N_sf"/>
</dbReference>
<evidence type="ECO:0000256" key="7">
    <source>
        <dbReference type="HAMAP-Rule" id="MF_01416"/>
    </source>
</evidence>
<dbReference type="HAMAP" id="MF_01416">
    <property type="entry name" value="ATP_synth_delta_bact"/>
    <property type="match status" value="1"/>
</dbReference>
<keyword evidence="7" id="KW-0139">CF(1)</keyword>
<gene>
    <name evidence="7" type="primary">atpH</name>
    <name evidence="8" type="ORF">SAMN05421544_1213</name>
</gene>
<comment type="function">
    <text evidence="7">This protein is part of the stalk that links CF(0) to CF(1). It either transmits conformational changes from CF(0) to CF(1) or is implicated in proton conduction.</text>
</comment>
<evidence type="ECO:0000256" key="5">
    <source>
        <dbReference type="ARBA" id="ARBA00023136"/>
    </source>
</evidence>
<dbReference type="PANTHER" id="PTHR11910">
    <property type="entry name" value="ATP SYNTHASE DELTA CHAIN"/>
    <property type="match status" value="1"/>
</dbReference>
<dbReference type="EMBL" id="FNAS01000021">
    <property type="protein sequence ID" value="SDE72681.1"/>
    <property type="molecule type" value="Genomic_DNA"/>
</dbReference>
<evidence type="ECO:0000256" key="6">
    <source>
        <dbReference type="ARBA" id="ARBA00023310"/>
    </source>
</evidence>
<evidence type="ECO:0000313" key="9">
    <source>
        <dbReference type="Proteomes" id="UP000198517"/>
    </source>
</evidence>
<dbReference type="PRINTS" id="PR00125">
    <property type="entry name" value="ATPASEDELTA"/>
</dbReference>
<protein>
    <recommendedName>
        <fullName evidence="7">ATP synthase subunit delta</fullName>
    </recommendedName>
    <alternativeName>
        <fullName evidence="7">ATP synthase F(1) sector subunit delta</fullName>
    </alternativeName>
    <alternativeName>
        <fullName evidence="7">F-type ATPase subunit delta</fullName>
        <shortName evidence="7">F-ATPase subunit delta</shortName>
    </alternativeName>
</protein>
<keyword evidence="5 7" id="KW-0472">Membrane</keyword>
<name>A0A1G7F9X7_9FLAO</name>
<accession>A0A1G7F9X7</accession>
<dbReference type="OrthoDB" id="9802471at2"/>
<dbReference type="RefSeq" id="WP_092737791.1">
    <property type="nucleotide sequence ID" value="NZ_FNAS01000021.1"/>
</dbReference>